<dbReference type="EMBL" id="FXTX01000025">
    <property type="protein sequence ID" value="SMP22059.1"/>
    <property type="molecule type" value="Genomic_DNA"/>
</dbReference>
<dbReference type="GO" id="GO:0005829">
    <property type="term" value="C:cytosol"/>
    <property type="evidence" value="ECO:0007669"/>
    <property type="project" value="TreeGrafter"/>
</dbReference>
<evidence type="ECO:0000313" key="13">
    <source>
        <dbReference type="EMBL" id="SMP22059.1"/>
    </source>
</evidence>
<feature type="short sequence motif" description="'HIGH' region" evidence="10">
    <location>
        <begin position="8"/>
        <end position="18"/>
    </location>
</feature>
<proteinExistence type="inferred from homology"/>
<evidence type="ECO:0000256" key="7">
    <source>
        <dbReference type="ARBA" id="ARBA00022840"/>
    </source>
</evidence>
<evidence type="ECO:0000313" key="14">
    <source>
        <dbReference type="Proteomes" id="UP001157947"/>
    </source>
</evidence>
<dbReference type="Gene3D" id="3.40.50.620">
    <property type="entry name" value="HUPs"/>
    <property type="match status" value="1"/>
</dbReference>
<keyword evidence="14" id="KW-1185">Reference proteome</keyword>
<dbReference type="Gene3D" id="1.10.10.350">
    <property type="match status" value="1"/>
</dbReference>
<comment type="caution">
    <text evidence="13">The sequence shown here is derived from an EMBL/GenBank/DDBJ whole genome shotgun (WGS) entry which is preliminary data.</text>
</comment>
<dbReference type="HAMAP" id="MF_00022">
    <property type="entry name" value="Glu_tRNA_synth_type1"/>
    <property type="match status" value="1"/>
</dbReference>
<dbReference type="NCBIfam" id="TIGR00464">
    <property type="entry name" value="gltX_bact"/>
    <property type="match status" value="1"/>
</dbReference>
<dbReference type="PANTHER" id="PTHR43311:SF2">
    <property type="entry name" value="GLUTAMATE--TRNA LIGASE, MITOCHONDRIAL-RELATED"/>
    <property type="match status" value="1"/>
</dbReference>
<dbReference type="GO" id="GO:0000049">
    <property type="term" value="F:tRNA binding"/>
    <property type="evidence" value="ECO:0007669"/>
    <property type="project" value="InterPro"/>
</dbReference>
<evidence type="ECO:0000256" key="6">
    <source>
        <dbReference type="ARBA" id="ARBA00022741"/>
    </source>
</evidence>
<dbReference type="RefSeq" id="WP_265134906.1">
    <property type="nucleotide sequence ID" value="NZ_FXTX01000025.1"/>
</dbReference>
<dbReference type="PROSITE" id="PS00178">
    <property type="entry name" value="AA_TRNA_LIGASE_I"/>
    <property type="match status" value="1"/>
</dbReference>
<sequence>MKRVRFAPSPTGYLHLGNARTALFNYLYARHENGKFILRIEDTDLERSKKEYEEMLIEDLKWLGIEWDEGPDKGGEHGPYRQSERLEIYAKYVDKLLKSGDAYFCYCTEEELEAEREKAIKEGRPYRYSGKCRNLTPEERMDYEVKGIKPVIRFKVPDGEVVAFEDLIKGHIEINVNEFGDFVIVRQDGMPVYNFVVVIDDALMGITHVIRGEDHLANTPKQILIYKALGFETPKFAHMPMILGEDRTKLSKRHGATSVRALKDEGYMPEAVFNYLSLLGWHPKDEKEILSKEEIIKQFRIEDVNKSPAIFDRTKLRWMNGVYIREILDIDTITKRAVEFFEGFGYIADYDYYKKVMEAIRDSIETLMDIKERAKPFFVDDFPYTQEIIEEVKNSKAYDVVKAFYEKIKDKEEIKKEDFKEITKQIQKELSVKGKELYHPLRLALTGESSGVGLDLLVEVISIKRLKHRLERFLEYFG</sequence>
<dbReference type="Proteomes" id="UP001157947">
    <property type="component" value="Unassembled WGS sequence"/>
</dbReference>
<dbReference type="InterPro" id="IPR000924">
    <property type="entry name" value="Glu/Gln-tRNA-synth"/>
</dbReference>
<dbReference type="Pfam" id="PF19269">
    <property type="entry name" value="Anticodon_2"/>
    <property type="match status" value="1"/>
</dbReference>
<protein>
    <recommendedName>
        <fullName evidence="10">Glutamate--tRNA ligase</fullName>
        <ecNumber evidence="10">6.1.1.17</ecNumber>
    </recommendedName>
    <alternativeName>
        <fullName evidence="10">Glutamyl-tRNA synthetase</fullName>
        <shortName evidence="10">GluRS</shortName>
    </alternativeName>
</protein>
<keyword evidence="7 10" id="KW-0067">ATP-binding</keyword>
<gene>
    <name evidence="10" type="primary">gltX</name>
    <name evidence="13" type="ORF">SAMN06264868_12510</name>
</gene>
<dbReference type="Pfam" id="PF00749">
    <property type="entry name" value="tRNA-synt_1c"/>
    <property type="match status" value="1"/>
</dbReference>
<evidence type="ECO:0000256" key="3">
    <source>
        <dbReference type="ARBA" id="ARBA00011245"/>
    </source>
</evidence>
<comment type="catalytic activity">
    <reaction evidence="10">
        <text>tRNA(Glu) + L-glutamate + ATP = L-glutamyl-tRNA(Glu) + AMP + diphosphate</text>
        <dbReference type="Rhea" id="RHEA:23540"/>
        <dbReference type="Rhea" id="RHEA-COMP:9663"/>
        <dbReference type="Rhea" id="RHEA-COMP:9680"/>
        <dbReference type="ChEBI" id="CHEBI:29985"/>
        <dbReference type="ChEBI" id="CHEBI:30616"/>
        <dbReference type="ChEBI" id="CHEBI:33019"/>
        <dbReference type="ChEBI" id="CHEBI:78442"/>
        <dbReference type="ChEBI" id="CHEBI:78520"/>
        <dbReference type="ChEBI" id="CHEBI:456215"/>
        <dbReference type="EC" id="6.1.1.17"/>
    </reaction>
</comment>
<dbReference type="GO" id="GO:0004818">
    <property type="term" value="F:glutamate-tRNA ligase activity"/>
    <property type="evidence" value="ECO:0007669"/>
    <property type="project" value="UniProtKB-UniRule"/>
</dbReference>
<keyword evidence="9 10" id="KW-0030">Aminoacyl-tRNA synthetase</keyword>
<dbReference type="GO" id="GO:0008270">
    <property type="term" value="F:zinc ion binding"/>
    <property type="evidence" value="ECO:0007669"/>
    <property type="project" value="InterPro"/>
</dbReference>
<dbReference type="InterPro" id="IPR045462">
    <property type="entry name" value="aa-tRNA-synth_I_cd-bd"/>
</dbReference>
<dbReference type="InterPro" id="IPR020751">
    <property type="entry name" value="aa-tRNA-synth_I_codon-bd_sub2"/>
</dbReference>
<organism evidence="13 14">
    <name type="scientific">Venenivibrio stagnispumantis</name>
    <dbReference type="NCBI Taxonomy" id="407998"/>
    <lineage>
        <taxon>Bacteria</taxon>
        <taxon>Pseudomonadati</taxon>
        <taxon>Aquificota</taxon>
        <taxon>Aquificia</taxon>
        <taxon>Aquificales</taxon>
        <taxon>Hydrogenothermaceae</taxon>
        <taxon>Venenivibrio</taxon>
    </lineage>
</organism>
<dbReference type="SUPFAM" id="SSF52374">
    <property type="entry name" value="Nucleotidylyl transferase"/>
    <property type="match status" value="1"/>
</dbReference>
<evidence type="ECO:0000256" key="1">
    <source>
        <dbReference type="ARBA" id="ARBA00004496"/>
    </source>
</evidence>
<dbReference type="GO" id="GO:0005524">
    <property type="term" value="F:ATP binding"/>
    <property type="evidence" value="ECO:0007669"/>
    <property type="project" value="UniProtKB-UniRule"/>
</dbReference>
<dbReference type="InterPro" id="IPR033910">
    <property type="entry name" value="GluRS_core"/>
</dbReference>
<dbReference type="GO" id="GO:0006424">
    <property type="term" value="P:glutamyl-tRNA aminoacylation"/>
    <property type="evidence" value="ECO:0007669"/>
    <property type="project" value="UniProtKB-UniRule"/>
</dbReference>
<dbReference type="CDD" id="cd00808">
    <property type="entry name" value="GluRS_core"/>
    <property type="match status" value="1"/>
</dbReference>
<comment type="similarity">
    <text evidence="2 10">Belongs to the class-I aminoacyl-tRNA synthetase family. Glutamate--tRNA ligase type 1 subfamily.</text>
</comment>
<dbReference type="InterPro" id="IPR001412">
    <property type="entry name" value="aa-tRNA-synth_I_CS"/>
</dbReference>
<evidence type="ECO:0000256" key="4">
    <source>
        <dbReference type="ARBA" id="ARBA00022490"/>
    </source>
</evidence>
<accession>A0AA46AFW4</accession>
<dbReference type="InterPro" id="IPR020058">
    <property type="entry name" value="Glu/Gln-tRNA-synth_Ib_cat-dom"/>
</dbReference>
<dbReference type="InterPro" id="IPR008925">
    <property type="entry name" value="aa_tRNA-synth_I_cd-bd_sf"/>
</dbReference>
<dbReference type="InterPro" id="IPR049940">
    <property type="entry name" value="GluQ/Sye"/>
</dbReference>
<name>A0AA46AFW4_9AQUI</name>
<dbReference type="PANTHER" id="PTHR43311">
    <property type="entry name" value="GLUTAMATE--TRNA LIGASE"/>
    <property type="match status" value="1"/>
</dbReference>
<evidence type="ECO:0000256" key="2">
    <source>
        <dbReference type="ARBA" id="ARBA00007894"/>
    </source>
</evidence>
<feature type="domain" description="Aminoacyl-tRNA synthetase class I anticodon-binding" evidence="12">
    <location>
        <begin position="335"/>
        <end position="473"/>
    </location>
</feature>
<evidence type="ECO:0000256" key="8">
    <source>
        <dbReference type="ARBA" id="ARBA00022917"/>
    </source>
</evidence>
<dbReference type="FunFam" id="3.40.50.620:FF:000007">
    <property type="entry name" value="Glutamate--tRNA ligase"/>
    <property type="match status" value="1"/>
</dbReference>
<keyword evidence="5 10" id="KW-0436">Ligase</keyword>
<reference evidence="13" key="1">
    <citation type="submission" date="2017-05" db="EMBL/GenBank/DDBJ databases">
        <authorList>
            <person name="Varghese N."/>
            <person name="Submissions S."/>
        </authorList>
    </citation>
    <scope>NUCLEOTIDE SEQUENCE</scope>
    <source>
        <strain evidence="13">DSM 18763</strain>
    </source>
</reference>
<keyword evidence="8 10" id="KW-0648">Protein biosynthesis</keyword>
<dbReference type="NCBIfam" id="NF004315">
    <property type="entry name" value="PRK05710.1-4"/>
    <property type="match status" value="1"/>
</dbReference>
<evidence type="ECO:0000259" key="12">
    <source>
        <dbReference type="Pfam" id="PF19269"/>
    </source>
</evidence>
<comment type="subunit">
    <text evidence="3 10">Monomer.</text>
</comment>
<comment type="subcellular location">
    <subcellularLocation>
        <location evidence="1 10">Cytoplasm</location>
    </subcellularLocation>
</comment>
<dbReference type="SUPFAM" id="SSF48163">
    <property type="entry name" value="An anticodon-binding domain of class I aminoacyl-tRNA synthetases"/>
    <property type="match status" value="1"/>
</dbReference>
<feature type="binding site" evidence="10">
    <location>
        <position position="252"/>
    </location>
    <ligand>
        <name>ATP</name>
        <dbReference type="ChEBI" id="CHEBI:30616"/>
    </ligand>
</feature>
<dbReference type="InterPro" id="IPR014729">
    <property type="entry name" value="Rossmann-like_a/b/a_fold"/>
</dbReference>
<dbReference type="EC" id="6.1.1.17" evidence="10"/>
<keyword evidence="4 10" id="KW-0963">Cytoplasm</keyword>
<evidence type="ECO:0000256" key="10">
    <source>
        <dbReference type="HAMAP-Rule" id="MF_00022"/>
    </source>
</evidence>
<comment type="caution">
    <text evidence="10">Lacks conserved residue(s) required for the propagation of feature annotation.</text>
</comment>
<evidence type="ECO:0000259" key="11">
    <source>
        <dbReference type="Pfam" id="PF00749"/>
    </source>
</evidence>
<dbReference type="AlphaFoldDB" id="A0AA46AFW4"/>
<comment type="function">
    <text evidence="10">Catalyzes the attachment of glutamate to tRNA(Glu) in a two-step reaction: glutamate is first activated by ATP to form Glu-AMP and then transferred to the acceptor end of tRNA(Glu).</text>
</comment>
<evidence type="ECO:0000256" key="9">
    <source>
        <dbReference type="ARBA" id="ARBA00023146"/>
    </source>
</evidence>
<dbReference type="PRINTS" id="PR00987">
    <property type="entry name" value="TRNASYNTHGLU"/>
</dbReference>
<feature type="short sequence motif" description="'KMSKS' region" evidence="10">
    <location>
        <begin position="249"/>
        <end position="253"/>
    </location>
</feature>
<dbReference type="InterPro" id="IPR004527">
    <property type="entry name" value="Glu-tRNA-ligase_bac/mito"/>
</dbReference>
<feature type="domain" description="Glutamyl/glutaminyl-tRNA synthetase class Ib catalytic" evidence="11">
    <location>
        <begin position="3"/>
        <end position="318"/>
    </location>
</feature>
<keyword evidence="6 10" id="KW-0547">Nucleotide-binding</keyword>
<evidence type="ECO:0000256" key="5">
    <source>
        <dbReference type="ARBA" id="ARBA00022598"/>
    </source>
</evidence>